<dbReference type="EMBL" id="LQOY01000214">
    <property type="protein sequence ID" value="ORV72120.1"/>
    <property type="molecule type" value="Genomic_DNA"/>
</dbReference>
<evidence type="ECO:0000313" key="1">
    <source>
        <dbReference type="EMBL" id="ORV72120.1"/>
    </source>
</evidence>
<evidence type="ECO:0000313" key="2">
    <source>
        <dbReference type="Proteomes" id="UP000193928"/>
    </source>
</evidence>
<sequence>MRRQQLAHILRASCQIAQDNQVLVLGSQAILGAYDDDELPAAVLMSMEADIAFLSDLDRRKADAVEGAIGEMSTFHETNHVYAEGLPAVAV</sequence>
<organism evidence="1 2">
    <name type="scientific">Mycobacterium gordonae</name>
    <dbReference type="NCBI Taxonomy" id="1778"/>
    <lineage>
        <taxon>Bacteria</taxon>
        <taxon>Bacillati</taxon>
        <taxon>Actinomycetota</taxon>
        <taxon>Actinomycetes</taxon>
        <taxon>Mycobacteriales</taxon>
        <taxon>Mycobacteriaceae</taxon>
        <taxon>Mycobacterium</taxon>
    </lineage>
</organism>
<keyword evidence="2" id="KW-1185">Reference proteome</keyword>
<accession>A0A1X1VSR2</accession>
<reference evidence="1 2" key="1">
    <citation type="submission" date="2016-01" db="EMBL/GenBank/DDBJ databases">
        <title>The new phylogeny of the genus Mycobacterium.</title>
        <authorList>
            <person name="Tarcisio F."/>
            <person name="Conor M."/>
            <person name="Antonella G."/>
            <person name="Elisabetta G."/>
            <person name="Giulia F.S."/>
            <person name="Sara T."/>
            <person name="Anna F."/>
            <person name="Clotilde B."/>
            <person name="Roberto B."/>
            <person name="Veronica D.S."/>
            <person name="Fabio R."/>
            <person name="Monica P."/>
            <person name="Olivier J."/>
            <person name="Enrico T."/>
            <person name="Nicola S."/>
        </authorList>
    </citation>
    <scope>NUCLEOTIDE SEQUENCE [LARGE SCALE GENOMIC DNA]</scope>
    <source>
        <strain evidence="1 2">DSM 44160</strain>
    </source>
</reference>
<comment type="caution">
    <text evidence="1">The sequence shown here is derived from an EMBL/GenBank/DDBJ whole genome shotgun (WGS) entry which is preliminary data.</text>
</comment>
<dbReference type="AlphaFoldDB" id="A0A1X1VSR2"/>
<gene>
    <name evidence="1" type="ORF">AWC08_04115</name>
</gene>
<proteinExistence type="predicted"/>
<dbReference type="Proteomes" id="UP000193928">
    <property type="component" value="Unassembled WGS sequence"/>
</dbReference>
<protein>
    <submittedName>
        <fullName evidence="1">Uncharacterized protein</fullName>
    </submittedName>
</protein>
<name>A0A1X1VSR2_MYCGO</name>